<dbReference type="InterPro" id="IPR003689">
    <property type="entry name" value="ZIP"/>
</dbReference>
<comment type="caution">
    <text evidence="6">The sequence shown here is derived from an EMBL/GenBank/DDBJ whole genome shotgun (WGS) entry which is preliminary data.</text>
</comment>
<keyword evidence="3 5" id="KW-1133">Transmembrane helix</keyword>
<dbReference type="Proteomes" id="UP000177939">
    <property type="component" value="Unassembled WGS sequence"/>
</dbReference>
<feature type="transmembrane region" description="Helical" evidence="5">
    <location>
        <begin position="64"/>
        <end position="82"/>
    </location>
</feature>
<evidence type="ECO:0000256" key="1">
    <source>
        <dbReference type="ARBA" id="ARBA00004141"/>
    </source>
</evidence>
<comment type="subcellular location">
    <subcellularLocation>
        <location evidence="1">Membrane</location>
        <topology evidence="1">Multi-pass membrane protein</topology>
    </subcellularLocation>
</comment>
<evidence type="ECO:0008006" key="8">
    <source>
        <dbReference type="Google" id="ProtNLM"/>
    </source>
</evidence>
<reference evidence="6 7" key="1">
    <citation type="journal article" date="2016" name="Nat. Commun.">
        <title>Thousands of microbial genomes shed light on interconnected biogeochemical processes in an aquifer system.</title>
        <authorList>
            <person name="Anantharaman K."/>
            <person name="Brown C.T."/>
            <person name="Hug L.A."/>
            <person name="Sharon I."/>
            <person name="Castelle C.J."/>
            <person name="Probst A.J."/>
            <person name="Thomas B.C."/>
            <person name="Singh A."/>
            <person name="Wilkins M.J."/>
            <person name="Karaoz U."/>
            <person name="Brodie E.L."/>
            <person name="Williams K.H."/>
            <person name="Hubbard S.S."/>
            <person name="Banfield J.F."/>
        </authorList>
    </citation>
    <scope>NUCLEOTIDE SEQUENCE [LARGE SCALE GENOMIC DNA]</scope>
</reference>
<dbReference type="Pfam" id="PF02535">
    <property type="entry name" value="Zip"/>
    <property type="match status" value="2"/>
</dbReference>
<evidence type="ECO:0000313" key="7">
    <source>
        <dbReference type="Proteomes" id="UP000177939"/>
    </source>
</evidence>
<evidence type="ECO:0000256" key="3">
    <source>
        <dbReference type="ARBA" id="ARBA00022989"/>
    </source>
</evidence>
<dbReference type="PANTHER" id="PTHR16950">
    <property type="entry name" value="ZINC TRANSPORTER SLC39A7 HISTIDINE-RICH MEMBRANE PROTEIN KE4"/>
    <property type="match status" value="1"/>
</dbReference>
<name>A0A1F5TLZ7_9BACT</name>
<dbReference type="AlphaFoldDB" id="A0A1F5TLZ7"/>
<evidence type="ECO:0000256" key="5">
    <source>
        <dbReference type="SAM" id="Phobius"/>
    </source>
</evidence>
<proteinExistence type="predicted"/>
<accession>A0A1F5TLZ7</accession>
<protein>
    <recommendedName>
        <fullName evidence="8">ZIP family metal transporter</fullName>
    </recommendedName>
</protein>
<evidence type="ECO:0000313" key="6">
    <source>
        <dbReference type="EMBL" id="OGF39827.1"/>
    </source>
</evidence>
<sequence length="247" mass="27010">MTIFFIFLSVIIVSLVSLVGVIYLALKPDTLKRVLFWLISFAAGTMLGGAFIHLLPELGGEEGISAMLSLSILGGIFIFFILEKIIHWRHCHLPTSKDHPHPLAYMNLVGDGLHNFLDGVIIAGAYFISPTAGMATTLAVIFHEIPQEIGDFSVLIYAGMTRGKALLFNLLSALIAVLGAGAAVWFYTFTQNFTTYITAFAVGGFIYIAVGDLLPELKKDARLSESLQQIFGIVLGIILMWLLVFLE</sequence>
<feature type="transmembrane region" description="Helical" evidence="5">
    <location>
        <begin position="6"/>
        <end position="26"/>
    </location>
</feature>
<evidence type="ECO:0000256" key="4">
    <source>
        <dbReference type="ARBA" id="ARBA00023136"/>
    </source>
</evidence>
<dbReference type="GO" id="GO:0046873">
    <property type="term" value="F:metal ion transmembrane transporter activity"/>
    <property type="evidence" value="ECO:0007669"/>
    <property type="project" value="InterPro"/>
</dbReference>
<dbReference type="GO" id="GO:0016020">
    <property type="term" value="C:membrane"/>
    <property type="evidence" value="ECO:0007669"/>
    <property type="project" value="UniProtKB-SubCell"/>
</dbReference>
<feature type="transmembrane region" description="Helical" evidence="5">
    <location>
        <begin position="226"/>
        <end position="246"/>
    </location>
</feature>
<feature type="transmembrane region" description="Helical" evidence="5">
    <location>
        <begin position="33"/>
        <end position="52"/>
    </location>
</feature>
<gene>
    <name evidence="6" type="ORF">A2477_04700</name>
</gene>
<feature type="transmembrane region" description="Helical" evidence="5">
    <location>
        <begin position="193"/>
        <end position="214"/>
    </location>
</feature>
<keyword evidence="4 5" id="KW-0472">Membrane</keyword>
<feature type="transmembrane region" description="Helical" evidence="5">
    <location>
        <begin position="166"/>
        <end position="187"/>
    </location>
</feature>
<keyword evidence="2 5" id="KW-0812">Transmembrane</keyword>
<evidence type="ECO:0000256" key="2">
    <source>
        <dbReference type="ARBA" id="ARBA00022692"/>
    </source>
</evidence>
<dbReference type="EMBL" id="MFGL01000035">
    <property type="protein sequence ID" value="OGF39827.1"/>
    <property type="molecule type" value="Genomic_DNA"/>
</dbReference>
<organism evidence="6 7">
    <name type="scientific">Candidatus Falkowbacteria bacterium RIFOXYC2_FULL_47_12</name>
    <dbReference type="NCBI Taxonomy" id="1798004"/>
    <lineage>
        <taxon>Bacteria</taxon>
        <taxon>Candidatus Falkowiibacteriota</taxon>
    </lineage>
</organism>
<dbReference type="PANTHER" id="PTHR16950:SF16">
    <property type="entry name" value="ZINC TRANSPORTER ZIP13"/>
    <property type="match status" value="1"/>
</dbReference>